<dbReference type="CDD" id="cd18808">
    <property type="entry name" value="SF1_C_Upf1"/>
    <property type="match status" value="1"/>
</dbReference>
<accession>A0A9D1X7H5</accession>
<evidence type="ECO:0000313" key="3">
    <source>
        <dbReference type="EMBL" id="HIX74333.1"/>
    </source>
</evidence>
<keyword evidence="3" id="KW-0347">Helicase</keyword>
<dbReference type="InterPro" id="IPR045055">
    <property type="entry name" value="DNA2/NAM7-like"/>
</dbReference>
<proteinExistence type="predicted"/>
<reference evidence="3" key="1">
    <citation type="journal article" date="2021" name="PeerJ">
        <title>Extensive microbial diversity within the chicken gut microbiome revealed by metagenomics and culture.</title>
        <authorList>
            <person name="Gilroy R."/>
            <person name="Ravi A."/>
            <person name="Getino M."/>
            <person name="Pursley I."/>
            <person name="Horton D.L."/>
            <person name="Alikhan N.F."/>
            <person name="Baker D."/>
            <person name="Gharbi K."/>
            <person name="Hall N."/>
            <person name="Watson M."/>
            <person name="Adriaenssens E.M."/>
            <person name="Foster-Nyarko E."/>
            <person name="Jarju S."/>
            <person name="Secka A."/>
            <person name="Antonio M."/>
            <person name="Oren A."/>
            <person name="Chaudhuri R.R."/>
            <person name="La Ragione R."/>
            <person name="Hildebrand F."/>
            <person name="Pallen M.J."/>
        </authorList>
    </citation>
    <scope>NUCLEOTIDE SEQUENCE</scope>
    <source>
        <strain evidence="3">ChiGjej6B6-14162</strain>
    </source>
</reference>
<dbReference type="GO" id="GO:0004386">
    <property type="term" value="F:helicase activity"/>
    <property type="evidence" value="ECO:0007669"/>
    <property type="project" value="UniProtKB-KW"/>
</dbReference>
<reference evidence="3" key="2">
    <citation type="submission" date="2021-04" db="EMBL/GenBank/DDBJ databases">
        <authorList>
            <person name="Gilroy R."/>
        </authorList>
    </citation>
    <scope>NUCLEOTIDE SEQUENCE</scope>
    <source>
        <strain evidence="3">ChiGjej6B6-14162</strain>
    </source>
</reference>
<dbReference type="SUPFAM" id="SSF52540">
    <property type="entry name" value="P-loop containing nucleoside triphosphate hydrolases"/>
    <property type="match status" value="1"/>
</dbReference>
<evidence type="ECO:0000259" key="1">
    <source>
        <dbReference type="Pfam" id="PF13086"/>
    </source>
</evidence>
<dbReference type="InterPro" id="IPR047187">
    <property type="entry name" value="SF1_C_Upf1"/>
</dbReference>
<dbReference type="Pfam" id="PF13086">
    <property type="entry name" value="AAA_11"/>
    <property type="match status" value="2"/>
</dbReference>
<feature type="domain" description="DNA2/NAM7 helicase helicase" evidence="1">
    <location>
        <begin position="985"/>
        <end position="1058"/>
    </location>
</feature>
<dbReference type="Pfam" id="PF13087">
    <property type="entry name" value="AAA_12"/>
    <property type="match status" value="1"/>
</dbReference>
<keyword evidence="3" id="KW-0547">Nucleotide-binding</keyword>
<dbReference type="InterPro" id="IPR041679">
    <property type="entry name" value="DNA2/NAM7-like_C"/>
</dbReference>
<dbReference type="InterPro" id="IPR027417">
    <property type="entry name" value="P-loop_NTPase"/>
</dbReference>
<dbReference type="Gene3D" id="3.40.50.300">
    <property type="entry name" value="P-loop containing nucleotide triphosphate hydrolases"/>
    <property type="match status" value="3"/>
</dbReference>
<feature type="domain" description="DNA2/NAM7 helicase-like C-terminal" evidence="2">
    <location>
        <begin position="1081"/>
        <end position="1293"/>
    </location>
</feature>
<keyword evidence="3" id="KW-0067">ATP-binding</keyword>
<gene>
    <name evidence="3" type="ORF">H9977_04770</name>
</gene>
<keyword evidence="3" id="KW-0378">Hydrolase</keyword>
<evidence type="ECO:0000259" key="2">
    <source>
        <dbReference type="Pfam" id="PF13087"/>
    </source>
</evidence>
<organism evidence="3 4">
    <name type="scientific">Candidatus Parabacteroides intestinipullorum</name>
    <dbReference type="NCBI Taxonomy" id="2838723"/>
    <lineage>
        <taxon>Bacteria</taxon>
        <taxon>Pseudomonadati</taxon>
        <taxon>Bacteroidota</taxon>
        <taxon>Bacteroidia</taxon>
        <taxon>Bacteroidales</taxon>
        <taxon>Tannerellaceae</taxon>
        <taxon>Parabacteroides</taxon>
    </lineage>
</organism>
<sequence>MGVRIYQLSGFDLLFKERLFRQVGSFLETCCQQETVEACLIGNYVIGEMTVDALLITGSQMRILQLKEGTGQVVARTDGAWTIDGRIVGGGTWQRNPYRQAIVERRKIMGRFPSISVEALGVTILFGCLRGLDDRSLPESARGWLTVTDPDHLDSLWTADERYVLFSSDDLARFVAGLELPDTEPASRQERAEPASSYFDELRFAMSLEPDYARIYRSFAQTFRKFLSQHTAFSSLRFGGAFARTDYLLKEYEADRLTRKMVNDVRVRIRNFGQDESSVKFSPLICLYDLEALCRFVSLVYGVTIPEDLSGRFRSREPDEEGRIASASDQPLGDRIRIVVDSWDEHFLYGQVDWDEMDETRVAYTENAYYPYDWSYLGRMLYRGAQLNLVRPRRRDGVIYPELIIFEPDYLVDISAVAACFENYATSPMIHLLNKIKPAANSEAILLGNFAGQLLDEAIHSDKDAPTYLESTTRFFRHNTLGMLTQEIGRHFHEEAQAQKRHIGEAIDSLSGHVGAFDRDEVILEPSFFSEMLGLQGRMDLLQLDFRFLVEQKSGKSAYPYPRGEGEAPRQQEKHYVQMLLYMLLIRYNYRSIYERNGQNLQAYLLYSKYRPSLCGLGFAPRLIFEAIKVRNGMVWSDLLYAQGGFEILNDLSADRLNTNQVSGTLWEQFQKPQIDALLAPIHKASDLERAYYYRFLTFIGKEHQLSKIGNSRKECSGFASTWLDLPEEKSQAGNMFDGLTIESPDEGHVGAVEHVALRFRTDRDKDRANFRRGDIVFLYPYAVGTSPDPCSTMVFRGLIEELTDEMVILHLRAKQSDARVFRHYAGCLWAVEHDFMESSYQSLYRGMHAFLSAPRERKELLLLQRKPVVDRGVTLNGDYGAFNALSLRVKQARELFLIVGPPGTGKTSYGLMNTLLEELTEPDASVLLLAYTNRAVDEICSKLVGQGLDFIRIGSRFSADKAYHPYLLEEKVADCPNRTALLHLVATARIIVGTTTTLSANLSLFGLRTFSLAIIDEASQILEPHLMGLLSASRNGCPAIRKIVMIGDHKQLPAVVQQTVSESAVVDPILHAIRLTNCRLSLFERLLSQYGEDPEVTYMLTRQGRMHPDIALFPNQAFYGGRLEAVPCPHQSLSLPSEGKGEHGIDDLLMTRRVAFIAVAPLNPEAIVSDKVNQPEAEVIAATVYRIYLLEGERFDVDETVGVIVPYRNQIATVRAAIARYGIPALRDITIDTVERYQGSQRDYILYGFTVQKYYQLDFLTDNTFEEAGVLIDRKLNVAMTRAREHLLLIGNPGLLGHNIIFRQLIEFVRERGGFLDIPVDRYVAGDFHFG</sequence>
<dbReference type="InterPro" id="IPR041677">
    <property type="entry name" value="DNA2/NAM7_AAA_11"/>
</dbReference>
<feature type="domain" description="DNA2/NAM7 helicase helicase" evidence="1">
    <location>
        <begin position="892"/>
        <end position="974"/>
    </location>
</feature>
<comment type="caution">
    <text evidence="3">The sequence shown here is derived from an EMBL/GenBank/DDBJ whole genome shotgun (WGS) entry which is preliminary data.</text>
</comment>
<evidence type="ECO:0000313" key="4">
    <source>
        <dbReference type="Proteomes" id="UP000886740"/>
    </source>
</evidence>
<name>A0A9D1X7H5_9BACT</name>
<dbReference type="Proteomes" id="UP000886740">
    <property type="component" value="Unassembled WGS sequence"/>
</dbReference>
<dbReference type="PANTHER" id="PTHR10887">
    <property type="entry name" value="DNA2/NAM7 HELICASE FAMILY"/>
    <property type="match status" value="1"/>
</dbReference>
<protein>
    <submittedName>
        <fullName evidence="3">DNA2/NAM7 family helicase</fullName>
    </submittedName>
</protein>
<dbReference type="EMBL" id="DXEL01000037">
    <property type="protein sequence ID" value="HIX74333.1"/>
    <property type="molecule type" value="Genomic_DNA"/>
</dbReference>
<dbReference type="PANTHER" id="PTHR10887:SF495">
    <property type="entry name" value="HELICASE SENATAXIN ISOFORM X1-RELATED"/>
    <property type="match status" value="1"/>
</dbReference>